<dbReference type="Pfam" id="PF00849">
    <property type="entry name" value="PseudoU_synth_2"/>
    <property type="match status" value="1"/>
</dbReference>
<evidence type="ECO:0000256" key="2">
    <source>
        <dbReference type="ARBA" id="ARBA00023235"/>
    </source>
</evidence>
<comment type="catalytic activity">
    <reaction evidence="3">
        <text>uridine(65) in tRNA = pseudouridine(65) in tRNA</text>
        <dbReference type="Rhea" id="RHEA:42536"/>
        <dbReference type="Rhea" id="RHEA-COMP:10103"/>
        <dbReference type="Rhea" id="RHEA-COMP:10104"/>
        <dbReference type="ChEBI" id="CHEBI:65314"/>
        <dbReference type="ChEBI" id="CHEBI:65315"/>
        <dbReference type="EC" id="5.4.99.26"/>
    </reaction>
</comment>
<evidence type="ECO:0000256" key="1">
    <source>
        <dbReference type="ARBA" id="ARBA00022694"/>
    </source>
</evidence>
<dbReference type="PANTHER" id="PTHR21600:SF56">
    <property type="entry name" value="TRNA PSEUDOURIDINE SYNTHASE C"/>
    <property type="match status" value="1"/>
</dbReference>
<accession>A0ABU1GSW0</accession>
<name>A0ABU1GSW0_9GAMM</name>
<keyword evidence="1" id="KW-0819">tRNA processing</keyword>
<dbReference type="Proteomes" id="UP001269375">
    <property type="component" value="Unassembled WGS sequence"/>
</dbReference>
<evidence type="ECO:0000256" key="3">
    <source>
        <dbReference type="ARBA" id="ARBA00036607"/>
    </source>
</evidence>
<evidence type="ECO:0000256" key="7">
    <source>
        <dbReference type="ARBA" id="ARBA00041803"/>
    </source>
</evidence>
<dbReference type="InterPro" id="IPR006145">
    <property type="entry name" value="PsdUridine_synth_RsuA/RluA"/>
</dbReference>
<keyword evidence="2" id="KW-0413">Isomerase</keyword>
<proteinExistence type="predicted"/>
<organism evidence="11 12">
    <name type="scientific">Larsenimonas suaedae</name>
    <dbReference type="NCBI Taxonomy" id="1851019"/>
    <lineage>
        <taxon>Bacteria</taxon>
        <taxon>Pseudomonadati</taxon>
        <taxon>Pseudomonadota</taxon>
        <taxon>Gammaproteobacteria</taxon>
        <taxon>Oceanospirillales</taxon>
        <taxon>Halomonadaceae</taxon>
        <taxon>Larsenimonas</taxon>
    </lineage>
</organism>
<evidence type="ECO:0000313" key="11">
    <source>
        <dbReference type="EMBL" id="MDR5895098.1"/>
    </source>
</evidence>
<dbReference type="Gene3D" id="3.30.2350.10">
    <property type="entry name" value="Pseudouridine synthase"/>
    <property type="match status" value="1"/>
</dbReference>
<evidence type="ECO:0000256" key="4">
    <source>
        <dbReference type="ARBA" id="ARBA00037670"/>
    </source>
</evidence>
<dbReference type="InterPro" id="IPR050188">
    <property type="entry name" value="RluA_PseudoU_synthase"/>
</dbReference>
<evidence type="ECO:0000259" key="10">
    <source>
        <dbReference type="Pfam" id="PF00849"/>
    </source>
</evidence>
<comment type="function">
    <text evidence="4">Responsible for synthesis of pseudouridine from uracil-65 in transfer RNAs.</text>
</comment>
<keyword evidence="12" id="KW-1185">Reference proteome</keyword>
<dbReference type="SUPFAM" id="SSF55120">
    <property type="entry name" value="Pseudouridine synthase"/>
    <property type="match status" value="1"/>
</dbReference>
<evidence type="ECO:0000256" key="9">
    <source>
        <dbReference type="ARBA" id="ARBA00043049"/>
    </source>
</evidence>
<dbReference type="RefSeq" id="WP_251592209.1">
    <property type="nucleotide sequence ID" value="NZ_JAMLJI010000002.1"/>
</dbReference>
<evidence type="ECO:0000256" key="8">
    <source>
        <dbReference type="ARBA" id="ARBA00041975"/>
    </source>
</evidence>
<feature type="domain" description="Pseudouridine synthase RsuA/RluA-like" evidence="10">
    <location>
        <begin position="13"/>
        <end position="168"/>
    </location>
</feature>
<dbReference type="PANTHER" id="PTHR21600">
    <property type="entry name" value="MITOCHONDRIAL RNA PSEUDOURIDINE SYNTHASE"/>
    <property type="match status" value="1"/>
</dbReference>
<evidence type="ECO:0000256" key="5">
    <source>
        <dbReference type="ARBA" id="ARBA00038943"/>
    </source>
</evidence>
<evidence type="ECO:0000313" key="12">
    <source>
        <dbReference type="Proteomes" id="UP001269375"/>
    </source>
</evidence>
<reference evidence="11 12" key="1">
    <citation type="submission" date="2023-04" db="EMBL/GenBank/DDBJ databases">
        <title>A long-awaited taxogenomic arrangement of the family Halomonadaceae.</title>
        <authorList>
            <person name="De La Haba R."/>
            <person name="Chuvochina M."/>
            <person name="Wittouck S."/>
            <person name="Arahal D.R."/>
            <person name="Sanchez-Porro C."/>
            <person name="Hugenholtz P."/>
            <person name="Ventosa A."/>
        </authorList>
    </citation>
    <scope>NUCLEOTIDE SEQUENCE [LARGE SCALE GENOMIC DNA]</scope>
    <source>
        <strain evidence="11 12">DSM 22428</strain>
    </source>
</reference>
<protein>
    <recommendedName>
        <fullName evidence="6">tRNA pseudouridine synthase C</fullName>
        <ecNumber evidence="5">5.4.99.26</ecNumber>
    </recommendedName>
    <alternativeName>
        <fullName evidence="8">tRNA pseudouridine(65) synthase</fullName>
    </alternativeName>
    <alternativeName>
        <fullName evidence="9">tRNA pseudouridylate synthase C</fullName>
    </alternativeName>
    <alternativeName>
        <fullName evidence="7">tRNA-uridine isomerase C</fullName>
    </alternativeName>
</protein>
<dbReference type="EMBL" id="JARWAO010000001">
    <property type="protein sequence ID" value="MDR5895098.1"/>
    <property type="molecule type" value="Genomic_DNA"/>
</dbReference>
<dbReference type="EC" id="5.4.99.26" evidence="5"/>
<sequence>MQLHPLLYRDDTLVVTHKPSGHFVHRSALDPHVTDIMLQELRDQLGQWVYPVHRLDRPTSGLMLFALSSDHARTLTRQFEAHTVEKRYLAIVRGFGPDETMIDRALREEDGHRPKKECPAMPARTLIRRRACVEWPARIDRFDTSRFSLMEARPVTGRRHQIRRHLSHAGHPIIGDAKHGKGIYNRYVAEHLGCQRLLLAATHLAFDHPFDGRRITIDCPVADDMARLMTRFGWAEHIGAVNVQQYARH</sequence>
<comment type="caution">
    <text evidence="11">The sequence shown here is derived from an EMBL/GenBank/DDBJ whole genome shotgun (WGS) entry which is preliminary data.</text>
</comment>
<dbReference type="PROSITE" id="PS01129">
    <property type="entry name" value="PSI_RLU"/>
    <property type="match status" value="1"/>
</dbReference>
<dbReference type="InterPro" id="IPR020103">
    <property type="entry name" value="PsdUridine_synth_cat_dom_sf"/>
</dbReference>
<dbReference type="InterPro" id="IPR006224">
    <property type="entry name" value="PsdUridine_synth_RluA-like_CS"/>
</dbReference>
<gene>
    <name evidence="11" type="ORF">QC825_03270</name>
</gene>
<evidence type="ECO:0000256" key="6">
    <source>
        <dbReference type="ARBA" id="ARBA00040675"/>
    </source>
</evidence>